<name>A0A256IPB1_9EURY</name>
<keyword evidence="2" id="KW-1185">Reference proteome</keyword>
<evidence type="ECO:0000313" key="2">
    <source>
        <dbReference type="Proteomes" id="UP000216308"/>
    </source>
</evidence>
<sequence length="161" mass="17012">MSSRFDAVTRRHALAVGGSAVLASTAGCATVLNAIGDHVFEEVNLLNQLGQEVSGSIEITDPAGETVLETSFDVPSRESDDSSNVVAYADVWTSAGSYRVEMELTDTRVGGVSRIDRRVRIGDTEEEMVAISIGTGDESEPIAVRVGESFSELGRTDQTAG</sequence>
<evidence type="ECO:0000313" key="1">
    <source>
        <dbReference type="EMBL" id="OYR58410.1"/>
    </source>
</evidence>
<proteinExistence type="predicted"/>
<gene>
    <name evidence="1" type="ORF">DJ70_03380</name>
</gene>
<dbReference type="Proteomes" id="UP000216308">
    <property type="component" value="Unassembled WGS sequence"/>
</dbReference>
<protein>
    <submittedName>
        <fullName evidence="1">Uncharacterized protein</fullName>
    </submittedName>
</protein>
<dbReference type="RefSeq" id="WP_094530141.1">
    <property type="nucleotide sequence ID" value="NZ_NHPJ01000038.1"/>
</dbReference>
<comment type="caution">
    <text evidence="1">The sequence shown here is derived from an EMBL/GenBank/DDBJ whole genome shotgun (WGS) entry which is preliminary data.</text>
</comment>
<reference evidence="1 2" key="1">
    <citation type="journal article" date="2014" name="Front. Microbiol.">
        <title>Population and genomic analysis of the genus Halorubrum.</title>
        <authorList>
            <person name="Fullmer M.S."/>
            <person name="Soucy S.M."/>
            <person name="Swithers K.S."/>
            <person name="Makkay A.M."/>
            <person name="Wheeler R."/>
            <person name="Ventosa A."/>
            <person name="Gogarten J.P."/>
            <person name="Papke R.T."/>
        </authorList>
    </citation>
    <scope>NUCLEOTIDE SEQUENCE [LARGE SCALE GENOMIC DNA]</scope>
    <source>
        <strain evidence="1 2">Cb34</strain>
    </source>
</reference>
<dbReference type="EMBL" id="NHPJ01000038">
    <property type="protein sequence ID" value="OYR58410.1"/>
    <property type="molecule type" value="Genomic_DNA"/>
</dbReference>
<accession>A0A256IPB1</accession>
<dbReference type="PROSITE" id="PS51257">
    <property type="entry name" value="PROKAR_LIPOPROTEIN"/>
    <property type="match status" value="1"/>
</dbReference>
<dbReference type="AlphaFoldDB" id="A0A256IPB1"/>
<organism evidence="1 2">
    <name type="scientific">Halorubrum halodurans</name>
    <dbReference type="NCBI Taxonomy" id="1383851"/>
    <lineage>
        <taxon>Archaea</taxon>
        <taxon>Methanobacteriati</taxon>
        <taxon>Methanobacteriota</taxon>
        <taxon>Stenosarchaea group</taxon>
        <taxon>Halobacteria</taxon>
        <taxon>Halobacteriales</taxon>
        <taxon>Haloferacaceae</taxon>
        <taxon>Halorubrum</taxon>
    </lineage>
</organism>
<dbReference type="OrthoDB" id="325775at2157"/>